<dbReference type="STRING" id="1802610.A2W32_01845"/>
<protein>
    <submittedName>
        <fullName evidence="1">Uncharacterized protein</fullName>
    </submittedName>
</protein>
<dbReference type="EMBL" id="MEUT01000045">
    <property type="protein sequence ID" value="OGC49683.1"/>
    <property type="molecule type" value="Genomic_DNA"/>
</dbReference>
<proteinExistence type="predicted"/>
<dbReference type="Proteomes" id="UP000177371">
    <property type="component" value="Unassembled WGS sequence"/>
</dbReference>
<name>A0A1F4UZQ1_UNCKA</name>
<organism evidence="1 2">
    <name type="scientific">candidate division WWE3 bacterium RBG_16_37_10</name>
    <dbReference type="NCBI Taxonomy" id="1802610"/>
    <lineage>
        <taxon>Bacteria</taxon>
        <taxon>Katanobacteria</taxon>
    </lineage>
</organism>
<gene>
    <name evidence="1" type="ORF">A2W32_01845</name>
</gene>
<sequence length="70" mass="8145">MENNKVNLRDLLAEARAIHLAMKHGALSYEKAKVMTKPYLDTINKEVRKMARQYKVSPKEIRFSDLNRGI</sequence>
<reference evidence="1 2" key="1">
    <citation type="journal article" date="2016" name="Nat. Commun.">
        <title>Thousands of microbial genomes shed light on interconnected biogeochemical processes in an aquifer system.</title>
        <authorList>
            <person name="Anantharaman K."/>
            <person name="Brown C.T."/>
            <person name="Hug L.A."/>
            <person name="Sharon I."/>
            <person name="Castelle C.J."/>
            <person name="Probst A.J."/>
            <person name="Thomas B.C."/>
            <person name="Singh A."/>
            <person name="Wilkins M.J."/>
            <person name="Karaoz U."/>
            <person name="Brodie E.L."/>
            <person name="Williams K.H."/>
            <person name="Hubbard S.S."/>
            <person name="Banfield J.F."/>
        </authorList>
    </citation>
    <scope>NUCLEOTIDE SEQUENCE [LARGE SCALE GENOMIC DNA]</scope>
</reference>
<comment type="caution">
    <text evidence="1">The sequence shown here is derived from an EMBL/GenBank/DDBJ whole genome shotgun (WGS) entry which is preliminary data.</text>
</comment>
<accession>A0A1F4UZQ1</accession>
<evidence type="ECO:0000313" key="1">
    <source>
        <dbReference type="EMBL" id="OGC49683.1"/>
    </source>
</evidence>
<dbReference type="AlphaFoldDB" id="A0A1F4UZQ1"/>
<evidence type="ECO:0000313" key="2">
    <source>
        <dbReference type="Proteomes" id="UP000177371"/>
    </source>
</evidence>